<reference evidence="1" key="1">
    <citation type="journal article" date="2020" name="Nature">
        <title>Giant virus diversity and host interactions through global metagenomics.</title>
        <authorList>
            <person name="Schulz F."/>
            <person name="Roux S."/>
            <person name="Paez-Espino D."/>
            <person name="Jungbluth S."/>
            <person name="Walsh D.A."/>
            <person name="Denef V.J."/>
            <person name="McMahon K.D."/>
            <person name="Konstantinidis K.T."/>
            <person name="Eloe-Fadrosh E.A."/>
            <person name="Kyrpides N.C."/>
            <person name="Woyke T."/>
        </authorList>
    </citation>
    <scope>NUCLEOTIDE SEQUENCE</scope>
    <source>
        <strain evidence="1">GVMAG-M-3300013006-15</strain>
    </source>
</reference>
<accession>A0A6C0BI27</accession>
<sequence length="90" mass="9780">MDELKKTGLSLAVVYGMHYVATQFYGNVCVPSGFQGILSGIFTTASPWCHIILNTMQLTETSYGTMILTGVTRLVVGSITDTKNTQTKVE</sequence>
<organism evidence="1">
    <name type="scientific">viral metagenome</name>
    <dbReference type="NCBI Taxonomy" id="1070528"/>
    <lineage>
        <taxon>unclassified sequences</taxon>
        <taxon>metagenomes</taxon>
        <taxon>organismal metagenomes</taxon>
    </lineage>
</organism>
<name>A0A6C0BI27_9ZZZZ</name>
<dbReference type="AlphaFoldDB" id="A0A6C0BI27"/>
<evidence type="ECO:0000313" key="1">
    <source>
        <dbReference type="EMBL" id="QHS91760.1"/>
    </source>
</evidence>
<dbReference type="EMBL" id="MN739163">
    <property type="protein sequence ID" value="QHS91760.1"/>
    <property type="molecule type" value="Genomic_DNA"/>
</dbReference>
<protein>
    <submittedName>
        <fullName evidence="1">Uncharacterized protein</fullName>
    </submittedName>
</protein>
<proteinExistence type="predicted"/>